<sequence>MARFDGHLKAAGDAAIDADELLSALVSLPAAAHSGPSGRNQAIACFLSGSEGWRDAKKALKGTFASGAEASWLTGGKD</sequence>
<evidence type="ECO:0000313" key="2">
    <source>
        <dbReference type="Proteomes" id="UP000321857"/>
    </source>
</evidence>
<proteinExistence type="predicted"/>
<organism evidence="1 2">
    <name type="scientific">Sphingomonas xanthus</name>
    <dbReference type="NCBI Taxonomy" id="2594473"/>
    <lineage>
        <taxon>Bacteria</taxon>
        <taxon>Pseudomonadati</taxon>
        <taxon>Pseudomonadota</taxon>
        <taxon>Alphaproteobacteria</taxon>
        <taxon>Sphingomonadales</taxon>
        <taxon>Sphingomonadaceae</taxon>
        <taxon>Sphingomonas</taxon>
    </lineage>
</organism>
<reference evidence="1 2" key="1">
    <citation type="submission" date="2019-07" db="EMBL/GenBank/DDBJ databases">
        <title>Sphingomonas AE3 Genome sequencing and assembly.</title>
        <authorList>
            <person name="Kim H."/>
        </authorList>
    </citation>
    <scope>NUCLEOTIDE SEQUENCE [LARGE SCALE GENOMIC DNA]</scope>
    <source>
        <strain evidence="1 2">AE3</strain>
    </source>
</reference>
<dbReference type="Proteomes" id="UP000321857">
    <property type="component" value="Chromosome"/>
</dbReference>
<keyword evidence="2" id="KW-1185">Reference proteome</keyword>
<dbReference type="RefSeq" id="WP_147494276.1">
    <property type="nucleotide sequence ID" value="NZ_CP041659.1"/>
</dbReference>
<evidence type="ECO:0000313" key="1">
    <source>
        <dbReference type="EMBL" id="QDP19827.1"/>
    </source>
</evidence>
<protein>
    <submittedName>
        <fullName evidence="1">Uncharacterized protein</fullName>
    </submittedName>
</protein>
<accession>A0A516ISG3</accession>
<dbReference type="OrthoDB" id="9910265at2"/>
<dbReference type="KEGG" id="sxa:FMM02_07575"/>
<gene>
    <name evidence="1" type="ORF">FMM02_07575</name>
</gene>
<dbReference type="AlphaFoldDB" id="A0A516ISG3"/>
<name>A0A516ISG3_9SPHN</name>
<dbReference type="EMBL" id="CP041659">
    <property type="protein sequence ID" value="QDP19827.1"/>
    <property type="molecule type" value="Genomic_DNA"/>
</dbReference>